<dbReference type="RefSeq" id="XP_007409573.1">
    <property type="nucleotide sequence ID" value="XM_007409511.1"/>
</dbReference>
<gene>
    <name evidence="1" type="ORF">MELLADRAFT_86084</name>
</gene>
<proteinExistence type="predicted"/>
<keyword evidence="2" id="KW-1185">Reference proteome</keyword>
<accession>F4RKQ4</accession>
<dbReference type="AlphaFoldDB" id="F4RKQ4"/>
<dbReference type="HOGENOM" id="CLU_1332188_0_0_1"/>
<protein>
    <submittedName>
        <fullName evidence="1">Uncharacterized protein</fullName>
    </submittedName>
</protein>
<dbReference type="EMBL" id="GL883105">
    <property type="protein sequence ID" value="EGG07131.1"/>
    <property type="molecule type" value="Genomic_DNA"/>
</dbReference>
<name>F4RKQ4_MELLP</name>
<reference evidence="2" key="1">
    <citation type="journal article" date="2011" name="Proc. Natl. Acad. Sci. U.S.A.">
        <title>Obligate biotrophy features unraveled by the genomic analysis of rust fungi.</title>
        <authorList>
            <person name="Duplessis S."/>
            <person name="Cuomo C.A."/>
            <person name="Lin Y.-C."/>
            <person name="Aerts A."/>
            <person name="Tisserant E."/>
            <person name="Veneault-Fourrey C."/>
            <person name="Joly D.L."/>
            <person name="Hacquard S."/>
            <person name="Amselem J."/>
            <person name="Cantarel B.L."/>
            <person name="Chiu R."/>
            <person name="Coutinho P.M."/>
            <person name="Feau N."/>
            <person name="Field M."/>
            <person name="Frey P."/>
            <person name="Gelhaye E."/>
            <person name="Goldberg J."/>
            <person name="Grabherr M.G."/>
            <person name="Kodira C.D."/>
            <person name="Kohler A."/>
            <person name="Kuees U."/>
            <person name="Lindquist E.A."/>
            <person name="Lucas S.M."/>
            <person name="Mago R."/>
            <person name="Mauceli E."/>
            <person name="Morin E."/>
            <person name="Murat C."/>
            <person name="Pangilinan J.L."/>
            <person name="Park R."/>
            <person name="Pearson M."/>
            <person name="Quesneville H."/>
            <person name="Rouhier N."/>
            <person name="Sakthikumar S."/>
            <person name="Salamov A.A."/>
            <person name="Schmutz J."/>
            <person name="Selles B."/>
            <person name="Shapiro H."/>
            <person name="Tanguay P."/>
            <person name="Tuskan G.A."/>
            <person name="Henrissat B."/>
            <person name="Van de Peer Y."/>
            <person name="Rouze P."/>
            <person name="Ellis J.G."/>
            <person name="Dodds P.N."/>
            <person name="Schein J.E."/>
            <person name="Zhong S."/>
            <person name="Hamelin R.C."/>
            <person name="Grigoriev I.V."/>
            <person name="Szabo L.J."/>
            <person name="Martin F."/>
        </authorList>
    </citation>
    <scope>NUCLEOTIDE SEQUENCE [LARGE SCALE GENOMIC DNA]</scope>
    <source>
        <strain evidence="2">98AG31 / pathotype 3-4-7</strain>
    </source>
</reference>
<evidence type="ECO:0000313" key="1">
    <source>
        <dbReference type="EMBL" id="EGG07131.1"/>
    </source>
</evidence>
<sequence length="206" mass="22388">MVFGTLVHHPLGFVDPHGYNGAFNPPMAQPGVTGISRQSSVANLGDEVPVFFDPNVSSGVERVNPTQGTQHPDIALSDLVDELEWTPPFQACSVRVFEAAMRSDACVANDANGQGQPTREESVLSIDSIESPIETPIKGKGPVVPVNVMGSYNVKLSYLMYTEKGVNPLKTSTQNLKNGNVVYGGRHYRHRCSSRRKQCNFQVGQC</sequence>
<dbReference type="VEuPathDB" id="FungiDB:MELLADRAFT_86084"/>
<dbReference type="KEGG" id="mlr:MELLADRAFT_86084"/>
<dbReference type="InParanoid" id="F4RKQ4"/>
<organism evidence="2">
    <name type="scientific">Melampsora larici-populina (strain 98AG31 / pathotype 3-4-7)</name>
    <name type="common">Poplar leaf rust fungus</name>
    <dbReference type="NCBI Taxonomy" id="747676"/>
    <lineage>
        <taxon>Eukaryota</taxon>
        <taxon>Fungi</taxon>
        <taxon>Dikarya</taxon>
        <taxon>Basidiomycota</taxon>
        <taxon>Pucciniomycotina</taxon>
        <taxon>Pucciniomycetes</taxon>
        <taxon>Pucciniales</taxon>
        <taxon>Melampsoraceae</taxon>
        <taxon>Melampsora</taxon>
    </lineage>
</organism>
<evidence type="ECO:0000313" key="2">
    <source>
        <dbReference type="Proteomes" id="UP000001072"/>
    </source>
</evidence>
<dbReference type="GeneID" id="18934075"/>
<dbReference type="Proteomes" id="UP000001072">
    <property type="component" value="Unassembled WGS sequence"/>
</dbReference>